<evidence type="ECO:0000256" key="1">
    <source>
        <dbReference type="SAM" id="MobiDB-lite"/>
    </source>
</evidence>
<evidence type="ECO:0000259" key="2">
    <source>
        <dbReference type="Pfam" id="PF03819"/>
    </source>
</evidence>
<evidence type="ECO:0000313" key="3">
    <source>
        <dbReference type="EMBL" id="MBP2398648.1"/>
    </source>
</evidence>
<protein>
    <submittedName>
        <fullName evidence="3">XTP/dITP diphosphohydrolase</fullName>
        <ecNumber evidence="3">3.6.1.66</ecNumber>
    </submittedName>
</protein>
<keyword evidence="4" id="KW-1185">Reference proteome</keyword>
<reference evidence="3 4" key="1">
    <citation type="submission" date="2021-03" db="EMBL/GenBank/DDBJ databases">
        <title>Sequencing the genomes of 1000 actinobacteria strains.</title>
        <authorList>
            <person name="Klenk H.-P."/>
        </authorList>
    </citation>
    <scope>NUCLEOTIDE SEQUENCE [LARGE SCALE GENOMIC DNA]</scope>
    <source>
        <strain evidence="3 4">DSM 20168</strain>
    </source>
</reference>
<dbReference type="Gene3D" id="1.10.287.1080">
    <property type="entry name" value="MazG-like"/>
    <property type="match status" value="1"/>
</dbReference>
<dbReference type="EC" id="3.6.1.66" evidence="3"/>
<organism evidence="3 4">
    <name type="scientific">Glutamicibacter protophormiae</name>
    <name type="common">Brevibacterium protophormiae</name>
    <dbReference type="NCBI Taxonomy" id="37930"/>
    <lineage>
        <taxon>Bacteria</taxon>
        <taxon>Bacillati</taxon>
        <taxon>Actinomycetota</taxon>
        <taxon>Actinomycetes</taxon>
        <taxon>Micrococcales</taxon>
        <taxon>Micrococcaceae</taxon>
        <taxon>Glutamicibacter</taxon>
    </lineage>
</organism>
<dbReference type="EMBL" id="JAGIOJ010000001">
    <property type="protein sequence ID" value="MBP2398648.1"/>
    <property type="molecule type" value="Genomic_DNA"/>
</dbReference>
<dbReference type="InterPro" id="IPR011551">
    <property type="entry name" value="NTP_PyrPHydrolase_MazG"/>
</dbReference>
<comment type="caution">
    <text evidence="3">The sequence shown here is derived from an EMBL/GenBank/DDBJ whole genome shotgun (WGS) entry which is preliminary data.</text>
</comment>
<dbReference type="CDD" id="cd11528">
    <property type="entry name" value="NTP-PPase_MazG_Nterm"/>
    <property type="match status" value="1"/>
</dbReference>
<feature type="region of interest" description="Disordered" evidence="1">
    <location>
        <begin position="212"/>
        <end position="232"/>
    </location>
</feature>
<feature type="domain" description="NTP pyrophosphohydrolase MazG-like" evidence="2">
    <location>
        <begin position="29"/>
        <end position="101"/>
    </location>
</feature>
<dbReference type="Proteomes" id="UP001195422">
    <property type="component" value="Unassembled WGS sequence"/>
</dbReference>
<dbReference type="InterPro" id="IPR048015">
    <property type="entry name" value="NTP-PPase_MazG-like_N"/>
</dbReference>
<dbReference type="PANTHER" id="PTHR30522">
    <property type="entry name" value="NUCLEOSIDE TRIPHOSPHATE PYROPHOSPHOHYDROLASE"/>
    <property type="match status" value="1"/>
</dbReference>
<proteinExistence type="predicted"/>
<dbReference type="GO" id="GO:0036220">
    <property type="term" value="F:ITP diphosphatase activity"/>
    <property type="evidence" value="ECO:0007669"/>
    <property type="project" value="UniProtKB-EC"/>
</dbReference>
<gene>
    <name evidence="3" type="ORF">JOF39_001729</name>
</gene>
<name>A0ABS4XQ51_GLUPR</name>
<dbReference type="RefSeq" id="WP_188947439.1">
    <property type="nucleotide sequence ID" value="NZ_BMPH01000003.1"/>
</dbReference>
<feature type="compositionally biased region" description="Polar residues" evidence="1">
    <location>
        <begin position="222"/>
        <end position="232"/>
    </location>
</feature>
<keyword evidence="3" id="KW-0378">Hydrolase</keyword>
<accession>A0ABS4XQ51</accession>
<evidence type="ECO:0000313" key="4">
    <source>
        <dbReference type="Proteomes" id="UP001195422"/>
    </source>
</evidence>
<dbReference type="SUPFAM" id="SSF101386">
    <property type="entry name" value="all-alpha NTP pyrophosphatases"/>
    <property type="match status" value="1"/>
</dbReference>
<sequence length="232" mass="25669">MPSETTSMDHLIQTVRTLRENCAWTRALTHESLRTYLIEECYEVLDAIGAVDAPALKEELGDVLFQILLHALIAEEQENFTLEEVAATLDAKLLRRNRHVFDAAGRIRECIITDVDEIIRVWDAAKQAEREGAPQERRNAGLPAGLPALTLAQKLLDRHTRADSRAAGEHRISAAVRDRVVDADSLAAELMALTARAEELGLDAESVLRDRLQHSYGAKPDATSSPESGSKR</sequence>
<dbReference type="InterPro" id="IPR004518">
    <property type="entry name" value="MazG-like_dom"/>
</dbReference>
<dbReference type="PANTHER" id="PTHR30522:SF0">
    <property type="entry name" value="NUCLEOSIDE TRIPHOSPHATE PYROPHOSPHOHYDROLASE"/>
    <property type="match status" value="1"/>
</dbReference>
<dbReference type="Pfam" id="PF03819">
    <property type="entry name" value="MazG"/>
    <property type="match status" value="1"/>
</dbReference>